<evidence type="ECO:0000313" key="2">
    <source>
        <dbReference type="EMBL" id="MCE8540057.1"/>
    </source>
</evidence>
<evidence type="ECO:0000256" key="1">
    <source>
        <dbReference type="SAM" id="MobiDB-lite"/>
    </source>
</evidence>
<sequence length="68" mass="7888">IQTLNPSKRTKPPTYLFSHPAMSKSVRRKSTRSAKSFLRKPRQPHLVFCSEVGDLSRSLRPTLPQQRR</sequence>
<dbReference type="EMBL" id="JAGQAF010000019">
    <property type="protein sequence ID" value="MCE8540057.1"/>
    <property type="molecule type" value="Genomic_DNA"/>
</dbReference>
<proteinExistence type="predicted"/>
<accession>A0A9Q3WS20</accession>
<dbReference type="RefSeq" id="WP_234221994.1">
    <property type="nucleotide sequence ID" value="NZ_JAGQAF010000019.1"/>
</dbReference>
<feature type="compositionally biased region" description="Basic residues" evidence="1">
    <location>
        <begin position="25"/>
        <end position="39"/>
    </location>
</feature>
<dbReference type="Proteomes" id="UP000813672">
    <property type="component" value="Unassembled WGS sequence"/>
</dbReference>
<gene>
    <name evidence="2" type="ORF">KBY27_21555</name>
</gene>
<name>A0A9Q3WS20_9RHOB</name>
<feature type="non-terminal residue" evidence="2">
    <location>
        <position position="1"/>
    </location>
</feature>
<dbReference type="AlphaFoldDB" id="A0A9Q3WS20"/>
<comment type="caution">
    <text evidence="2">The sequence shown here is derived from an EMBL/GenBank/DDBJ whole genome shotgun (WGS) entry which is preliminary data.</text>
</comment>
<organism evidence="2 3">
    <name type="scientific">Ruegeria pomeroyi</name>
    <dbReference type="NCBI Taxonomy" id="89184"/>
    <lineage>
        <taxon>Bacteria</taxon>
        <taxon>Pseudomonadati</taxon>
        <taxon>Pseudomonadota</taxon>
        <taxon>Alphaproteobacteria</taxon>
        <taxon>Rhodobacterales</taxon>
        <taxon>Roseobacteraceae</taxon>
        <taxon>Ruegeria</taxon>
    </lineage>
</organism>
<reference evidence="2" key="1">
    <citation type="journal article" date="2021" name="Environ. Microbiol.">
        <title>Cryptic niche differentiation of novel sediment ecotypes of Rugeria pomeroyi correlates with nitrate respiration.</title>
        <authorList>
            <person name="Lin X."/>
            <person name="McNichol J."/>
            <person name="Chu X."/>
            <person name="Qian Y."/>
            <person name="Luo H."/>
        </authorList>
    </citation>
    <scope>NUCLEOTIDE SEQUENCE</scope>
    <source>
        <strain evidence="2">SZCCDBB064</strain>
    </source>
</reference>
<evidence type="ECO:0000313" key="3">
    <source>
        <dbReference type="Proteomes" id="UP000813672"/>
    </source>
</evidence>
<protein>
    <submittedName>
        <fullName evidence="2">Uncharacterized protein</fullName>
    </submittedName>
</protein>
<feature type="region of interest" description="Disordered" evidence="1">
    <location>
        <begin position="1"/>
        <end position="39"/>
    </location>
</feature>